<feature type="domain" description="C3H1-type" evidence="10">
    <location>
        <begin position="2"/>
        <end position="30"/>
    </location>
</feature>
<feature type="compositionally biased region" description="Basic and acidic residues" evidence="9">
    <location>
        <begin position="373"/>
        <end position="382"/>
    </location>
</feature>
<keyword evidence="2" id="KW-0963">Cytoplasm</keyword>
<keyword evidence="6" id="KW-0391">Immunity</keyword>
<protein>
    <recommendedName>
        <fullName evidence="14">P-loop containing nucleoside triphosphate hydrolase protein</fullName>
    </recommendedName>
</protein>
<feature type="coiled-coil region" evidence="8">
    <location>
        <begin position="1058"/>
        <end position="1085"/>
    </location>
</feature>
<dbReference type="InterPro" id="IPR000571">
    <property type="entry name" value="Znf_CCCH"/>
</dbReference>
<feature type="zinc finger region" description="C3H1-type" evidence="7">
    <location>
        <begin position="2"/>
        <end position="30"/>
    </location>
</feature>
<evidence type="ECO:0000256" key="2">
    <source>
        <dbReference type="ARBA" id="ARBA00022490"/>
    </source>
</evidence>
<dbReference type="PANTHER" id="PTHR10887">
    <property type="entry name" value="DNA2/NAM7 HELICASE FAMILY"/>
    <property type="match status" value="1"/>
</dbReference>
<keyword evidence="4 7" id="KW-0863">Zinc-finger</keyword>
<evidence type="ECO:0000256" key="4">
    <source>
        <dbReference type="ARBA" id="ARBA00022771"/>
    </source>
</evidence>
<dbReference type="GO" id="GO:0005737">
    <property type="term" value="C:cytoplasm"/>
    <property type="evidence" value="ECO:0007669"/>
    <property type="project" value="UniProtKB-SubCell"/>
</dbReference>
<dbReference type="EMBL" id="JAOTPV010000016">
    <property type="protein sequence ID" value="KAJ4474239.1"/>
    <property type="molecule type" value="Genomic_DNA"/>
</dbReference>
<comment type="subcellular location">
    <subcellularLocation>
        <location evidence="1">Cytoplasm</location>
    </subcellularLocation>
</comment>
<dbReference type="Pfam" id="PF20173">
    <property type="entry name" value="ZnF_RZ-type"/>
    <property type="match status" value="1"/>
</dbReference>
<feature type="region of interest" description="Disordered" evidence="9">
    <location>
        <begin position="373"/>
        <end position="396"/>
    </location>
</feature>
<evidence type="ECO:0000256" key="5">
    <source>
        <dbReference type="ARBA" id="ARBA00022833"/>
    </source>
</evidence>
<dbReference type="CDD" id="cd18808">
    <property type="entry name" value="SF1_C_Upf1"/>
    <property type="match status" value="1"/>
</dbReference>
<dbReference type="GO" id="GO:0031380">
    <property type="term" value="C:nuclear RNA-directed RNA polymerase complex"/>
    <property type="evidence" value="ECO:0007669"/>
    <property type="project" value="TreeGrafter"/>
</dbReference>
<feature type="zinc finger region" description="C3H1-type" evidence="7">
    <location>
        <begin position="59"/>
        <end position="87"/>
    </location>
</feature>
<evidence type="ECO:0000256" key="8">
    <source>
        <dbReference type="SAM" id="Coils"/>
    </source>
</evidence>
<evidence type="ECO:0000259" key="10">
    <source>
        <dbReference type="PROSITE" id="PS50103"/>
    </source>
</evidence>
<feature type="domain" description="RZ-type" evidence="11">
    <location>
        <begin position="2168"/>
        <end position="2241"/>
    </location>
</feature>
<dbReference type="OrthoDB" id="2423195at2759"/>
<evidence type="ECO:0000313" key="12">
    <source>
        <dbReference type="EMBL" id="KAJ4474239.1"/>
    </source>
</evidence>
<evidence type="ECO:0000259" key="11">
    <source>
        <dbReference type="PROSITE" id="PS51981"/>
    </source>
</evidence>
<evidence type="ECO:0000256" key="6">
    <source>
        <dbReference type="ARBA" id="ARBA00022859"/>
    </source>
</evidence>
<evidence type="ECO:0000256" key="3">
    <source>
        <dbReference type="ARBA" id="ARBA00022723"/>
    </source>
</evidence>
<dbReference type="GO" id="GO:0002376">
    <property type="term" value="P:immune system process"/>
    <property type="evidence" value="ECO:0007669"/>
    <property type="project" value="UniProtKB-KW"/>
</dbReference>
<dbReference type="GO" id="GO:0031048">
    <property type="term" value="P:regulatory ncRNA-mediated heterochromatin formation"/>
    <property type="evidence" value="ECO:0007669"/>
    <property type="project" value="TreeGrafter"/>
</dbReference>
<dbReference type="Pfam" id="PF13087">
    <property type="entry name" value="AAA_12"/>
    <property type="match status" value="1"/>
</dbReference>
<proteinExistence type="predicted"/>
<dbReference type="InterPro" id="IPR046439">
    <property type="entry name" value="ZF_RZ_dom"/>
</dbReference>
<dbReference type="CDD" id="cd06008">
    <property type="entry name" value="NF-X1-zinc-finger"/>
    <property type="match status" value="1"/>
</dbReference>
<dbReference type="InterPro" id="IPR047187">
    <property type="entry name" value="SF1_C_Upf1"/>
</dbReference>
<keyword evidence="3 7" id="KW-0479">Metal-binding</keyword>
<reference evidence="12" key="1">
    <citation type="submission" date="2022-08" db="EMBL/GenBank/DDBJ databases">
        <title>A Global Phylogenomic Analysis of the Shiitake Genus Lentinula.</title>
        <authorList>
            <consortium name="DOE Joint Genome Institute"/>
            <person name="Sierra-Patev S."/>
            <person name="Min B."/>
            <person name="Naranjo-Ortiz M."/>
            <person name="Looney B."/>
            <person name="Konkel Z."/>
            <person name="Slot J.C."/>
            <person name="Sakamoto Y."/>
            <person name="Steenwyk J.L."/>
            <person name="Rokas A."/>
            <person name="Carro J."/>
            <person name="Camarero S."/>
            <person name="Ferreira P."/>
            <person name="Molpeceres G."/>
            <person name="Ruiz-Duenas F.J."/>
            <person name="Serrano A."/>
            <person name="Henrissat B."/>
            <person name="Drula E."/>
            <person name="Hughes K.W."/>
            <person name="Mata J.L."/>
            <person name="Ishikawa N.K."/>
            <person name="Vargas-Isla R."/>
            <person name="Ushijima S."/>
            <person name="Smith C.A."/>
            <person name="Ahrendt S."/>
            <person name="Andreopoulos W."/>
            <person name="He G."/>
            <person name="Labutti K."/>
            <person name="Lipzen A."/>
            <person name="Ng V."/>
            <person name="Riley R."/>
            <person name="Sandor L."/>
            <person name="Barry K."/>
            <person name="Martinez A.T."/>
            <person name="Xiao Y."/>
            <person name="Gibbons J.G."/>
            <person name="Terashima K."/>
            <person name="Grigoriev I.V."/>
            <person name="Hibbett D.S."/>
        </authorList>
    </citation>
    <scope>NUCLEOTIDE SEQUENCE</scope>
    <source>
        <strain evidence="12">JLM2183</strain>
    </source>
</reference>
<name>A0A9W9DK41_9AGAR</name>
<sequence length="2255" mass="254037">MSTPRRLCRFLDSREGCRRGANCPFSHDRNATAGGSLRHAQGSSSTLPSSPSSGSNNAGTPRNVCNFFWTTGQCNRGFDCIFRHVQKPNNGCSSPQPSETPLEVHDELDFSTVEGLADINNIIPDPQYRYTPSQAHNDIKVFISDRYQFPSQNAPSAMANFVRILASVDRRNGLWNSDHAQAFLQMIIQGNALNRITDIFKFGSVSSRSGMGFTTLSFQRGYFPILQFLASDLILKSTLNHNLNALYAALNEGFEYVCDVLHKCMSEMISQMSWKDPTPGLPHDRQSQLTGVVVFTTLSTLLQQFFFRFKKAIHNHPSIVPLVANLRSWFDTWEQTMSQSPPAFDDNLDADLQKLTADQIRDSISRLQDIVQREHAASETRKRSATSSTAVSEADKSQALLTRLKQSYDPPGHLRKDGPRYDNDGVEISSISIVPTHAEMLCPLSPYIPVNLSDAPHHCRKDSMERLLDIQFRLLREELVAPVRESISVIQNDLDTIATRRGRKNTLTQLEEVVARNGGMYRTQGRNSVMFQVYSNVQFTPLKASRRGFTVGLKIDAPPGGARAAEAKDRQEYWKHAGSKRLSSGILVALLLVTNNQLDIYLGIVASSNTELVDSSKIYESSVEIRVSFMDPKVEQMALRRDRTTFAILVDNNVMFESVRPFLATLQSVEPTSIPFKQYLSQSGRLNMVPLLPPKFAMSPRFRFHLDFLAQPGEYIHPLQPTDEASVRRARLELKKSSILDTSQADAMIDALIREVALIQGPPGTGKSFTGKEILRVLLRNKISPVVLIAFTNHALDHMLLSLLDADITSNFVRLGSRSSSERIAEYSLDKLESTASEKNALDRTVRKEYASMKTLEERMEDILERIQIPEVTFSGITQYLRTSHPSQSQSLDQPPYWIAKLLEHLDNPSDKAEQWTQVSHKKRRSEDKRIIGTVYGAWKLSQDLEFIQPPDWEEIRVGIPSPKSGKKRRERKAVAVVVNVNSDTIARDIVEEYNSRMSAFFGGLGFGNQVPSIPGSCRPITELLTVDNIWSMSSEERLILASFWEEEMRRTAYNSGLSDYEDARKDYEEACKRYNDVKDENRRRLLTTVDLIGCTTNGAAKLTSLLTTVAPKVVVVEEAGQVLEAHILASLVPSVQHLICIGDPQQLRPNIANYNLSMDSERGKELYKFDRSLMERLADAGLPMSQINVQRRMRPTISAHIRTILYPNLEDHMQVTRYPPVQGMQQDVFFLSHMNKESGGGDEASVSKSNPFEVSMIVELVMYFLKQENYSAPGDIAVLCAYLGQLQKVKAALKNLKVAVTLDERDEEQLIRQGMEDEGTIEQVAVSRHIRLGTVDIFQGEEAKIVIVSLVRNSGSFEGAGAPIGFLKSVNRINVALSRAKHGLYVMGNASNLRQNETWRTIIDEMEQTGQIGFGFPIICPRHPEQQNIITEPGQLRRQSPEGGCLLNCGYRMDCGHVCPSVCHIDRDNHRSMKCMMPCPRTPCPRSHPCHKFCSDSCGECVFPMDNVELPCGHRISSIRCSEYDDLKSVYCRKQVEKKLVTCEHSAVMDCSMSPKSFRCTRVCGGITPCCGKTCKSTCSDCQEKSKPAAETPNLIHRSSHKEHSCDRSLYCQHPCGQVCSKDHECAMFCKQQCRQRCSHHKCTKPCGEACAPCAEPCEWICPHSSCPVTCGAICARLPCDVPCQETLNCGHRCNSICGEDCSKQKCISCLPDGAKQDIVDFLMQRPLADIDLNSDDVSERLITLDCGHIFTVETLDGHCHMKDFYEVDEIERYLSMKAPPTEFQQPPTCPTCRSPITSRRYGRVTKRANLDILEQNVASNLVKALADVSPVVQILSSRIPNLETRMKDFKYEVGDEVLPEVEKIQAKREGILRKENEILSATLLTKNAMSKDHGIPTAEAKAWFDSISMFHAVYKKVARVVNTRPAHVRAYEAALTTLYRLELSELASDTSITNEVQHQNLAFQNVNKKIGQPPHKADRRYQIEAFLVSVELRFMLGSLARARVENLPLTTNDEEQRKLRRLWVSFIDFLYHSCEEDCRKAITIAENSSSSRLAARSTALLMCSEFERFRFEIIQKRAEKAIIPGEAESWKEELLQELHTRNSAMHSFLGKAESTYMRSRPTKDMAQVREERIWFHDNCRMRMDRCLNEFEELENHIVRNTVYQAVSMQEKEEIVKAFGFSHRGHFYNCPNGHPFVITECGGAMEASICPECGVPIGGVNHELNASNTRAREFEELAGRQGTEQSPWNWARDA</sequence>
<evidence type="ECO:0000313" key="13">
    <source>
        <dbReference type="Proteomes" id="UP001150266"/>
    </source>
</evidence>
<dbReference type="GO" id="GO:0008270">
    <property type="term" value="F:zinc ion binding"/>
    <property type="evidence" value="ECO:0007669"/>
    <property type="project" value="UniProtKB-KW"/>
</dbReference>
<dbReference type="InterPro" id="IPR041679">
    <property type="entry name" value="DNA2/NAM7-like_C"/>
</dbReference>
<dbReference type="GO" id="GO:0004386">
    <property type="term" value="F:helicase activity"/>
    <property type="evidence" value="ECO:0007669"/>
    <property type="project" value="InterPro"/>
</dbReference>
<dbReference type="Pfam" id="PF13086">
    <property type="entry name" value="AAA_11"/>
    <property type="match status" value="2"/>
</dbReference>
<keyword evidence="13" id="KW-1185">Reference proteome</keyword>
<evidence type="ECO:0000256" key="9">
    <source>
        <dbReference type="SAM" id="MobiDB-lite"/>
    </source>
</evidence>
<feature type="domain" description="C3H1-type" evidence="10">
    <location>
        <begin position="59"/>
        <end position="87"/>
    </location>
</feature>
<evidence type="ECO:0000256" key="7">
    <source>
        <dbReference type="PROSITE-ProRule" id="PRU00723"/>
    </source>
</evidence>
<organism evidence="12 13">
    <name type="scientific">Lentinula aciculospora</name>
    <dbReference type="NCBI Taxonomy" id="153920"/>
    <lineage>
        <taxon>Eukaryota</taxon>
        <taxon>Fungi</taxon>
        <taxon>Dikarya</taxon>
        <taxon>Basidiomycota</taxon>
        <taxon>Agaricomycotina</taxon>
        <taxon>Agaricomycetes</taxon>
        <taxon>Agaricomycetidae</taxon>
        <taxon>Agaricales</taxon>
        <taxon>Marasmiineae</taxon>
        <taxon>Omphalotaceae</taxon>
        <taxon>Lentinula</taxon>
    </lineage>
</organism>
<dbReference type="SUPFAM" id="SSF52540">
    <property type="entry name" value="P-loop containing nucleoside triphosphate hydrolases"/>
    <property type="match status" value="1"/>
</dbReference>
<dbReference type="InterPro" id="IPR027417">
    <property type="entry name" value="P-loop_NTPase"/>
</dbReference>
<dbReference type="InterPro" id="IPR045055">
    <property type="entry name" value="DNA2/NAM7-like"/>
</dbReference>
<accession>A0A9W9DK41</accession>
<evidence type="ECO:0000256" key="1">
    <source>
        <dbReference type="ARBA" id="ARBA00004496"/>
    </source>
</evidence>
<feature type="compositionally biased region" description="Low complexity" evidence="9">
    <location>
        <begin position="42"/>
        <end position="55"/>
    </location>
</feature>
<gene>
    <name evidence="12" type="ORF">J3R30DRAFT_649522</name>
</gene>
<dbReference type="Gene3D" id="3.40.50.300">
    <property type="entry name" value="P-loop containing nucleotide triphosphate hydrolases"/>
    <property type="match status" value="3"/>
</dbReference>
<comment type="caution">
    <text evidence="12">The sequence shown here is derived from an EMBL/GenBank/DDBJ whole genome shotgun (WGS) entry which is preliminary data.</text>
</comment>
<feature type="region of interest" description="Disordered" evidence="9">
    <location>
        <begin position="28"/>
        <end position="57"/>
    </location>
</feature>
<dbReference type="PROSITE" id="PS50103">
    <property type="entry name" value="ZF_C3H1"/>
    <property type="match status" value="2"/>
</dbReference>
<dbReference type="SMART" id="SM00356">
    <property type="entry name" value="ZnF_C3H1"/>
    <property type="match status" value="2"/>
</dbReference>
<dbReference type="InterPro" id="IPR041677">
    <property type="entry name" value="DNA2/NAM7_AAA_11"/>
</dbReference>
<evidence type="ECO:0008006" key="14">
    <source>
        <dbReference type="Google" id="ProtNLM"/>
    </source>
</evidence>
<keyword evidence="8" id="KW-0175">Coiled coil</keyword>
<dbReference type="PANTHER" id="PTHR10887:SF341">
    <property type="entry name" value="NFX1-TYPE ZINC FINGER-CONTAINING PROTEIN 1"/>
    <property type="match status" value="1"/>
</dbReference>
<dbReference type="PROSITE" id="PS51981">
    <property type="entry name" value="ZF_RZ"/>
    <property type="match status" value="1"/>
</dbReference>
<dbReference type="Proteomes" id="UP001150266">
    <property type="component" value="Unassembled WGS sequence"/>
</dbReference>
<keyword evidence="5 7" id="KW-0862">Zinc</keyword>